<evidence type="ECO:0000313" key="1">
    <source>
        <dbReference type="EMBL" id="ATL65090.1"/>
    </source>
</evidence>
<dbReference type="EMBL" id="CP023778">
    <property type="protein sequence ID" value="ATL65090.1"/>
    <property type="molecule type" value="Genomic_DNA"/>
</dbReference>
<dbReference type="KEGG" id="ntp:CRH09_01455"/>
<dbReference type="GeneID" id="88356106"/>
<reference evidence="1 2" key="1">
    <citation type="submission" date="2017-10" db="EMBL/GenBank/DDBJ databases">
        <title>Comparative genomics between pathogenic Norcardia.</title>
        <authorList>
            <person name="Zeng L."/>
        </authorList>
    </citation>
    <scope>NUCLEOTIDE SEQUENCE [LARGE SCALE GENOMIC DNA]</scope>
    <source>
        <strain evidence="1 2">NC_YFY_NT001</strain>
    </source>
</reference>
<proteinExistence type="predicted"/>
<dbReference type="AlphaFoldDB" id="A0A291RCP1"/>
<evidence type="ECO:0000313" key="2">
    <source>
        <dbReference type="Proteomes" id="UP000221961"/>
    </source>
</evidence>
<gene>
    <name evidence="1" type="ORF">CRH09_01455</name>
</gene>
<protein>
    <submittedName>
        <fullName evidence="1">Uncharacterized protein</fullName>
    </submittedName>
</protein>
<sequence length="60" mass="6841">MNSYRFGCDCQAVLIRRGKPWDGQADHRRLNDMWSASTHRKSGKAALTAVAHHARHRPLT</sequence>
<organism evidence="1 2">
    <name type="scientific">Nocardia terpenica</name>
    <dbReference type="NCBI Taxonomy" id="455432"/>
    <lineage>
        <taxon>Bacteria</taxon>
        <taxon>Bacillati</taxon>
        <taxon>Actinomycetota</taxon>
        <taxon>Actinomycetes</taxon>
        <taxon>Mycobacteriales</taxon>
        <taxon>Nocardiaceae</taxon>
        <taxon>Nocardia</taxon>
    </lineage>
</organism>
<accession>A0A291RCP1</accession>
<dbReference type="RefSeq" id="WP_098692405.1">
    <property type="nucleotide sequence ID" value="NZ_CP023778.1"/>
</dbReference>
<name>A0A291RCP1_9NOCA</name>
<dbReference type="Proteomes" id="UP000221961">
    <property type="component" value="Chromosome"/>
</dbReference>